<reference evidence="2 3" key="1">
    <citation type="submission" date="2019-03" db="EMBL/GenBank/DDBJ databases">
        <title>Genomic Encyclopedia of Type Strains, Phase IV (KMG-IV): sequencing the most valuable type-strain genomes for metagenomic binning, comparative biology and taxonomic classification.</title>
        <authorList>
            <person name="Goeker M."/>
        </authorList>
    </citation>
    <scope>NUCLEOTIDE SEQUENCE [LARGE SCALE GENOMIC DNA]</scope>
    <source>
        <strain evidence="2 3">DSM 21667</strain>
    </source>
</reference>
<proteinExistence type="predicted"/>
<organism evidence="2 3">
    <name type="scientific">Tahibacter aquaticus</name>
    <dbReference type="NCBI Taxonomy" id="520092"/>
    <lineage>
        <taxon>Bacteria</taxon>
        <taxon>Pseudomonadati</taxon>
        <taxon>Pseudomonadota</taxon>
        <taxon>Gammaproteobacteria</taxon>
        <taxon>Lysobacterales</taxon>
        <taxon>Rhodanobacteraceae</taxon>
        <taxon>Tahibacter</taxon>
    </lineage>
</organism>
<keyword evidence="1" id="KW-0732">Signal</keyword>
<dbReference type="Gene3D" id="2.60.120.260">
    <property type="entry name" value="Galactose-binding domain-like"/>
    <property type="match status" value="1"/>
</dbReference>
<dbReference type="EMBL" id="SNZH01000014">
    <property type="protein sequence ID" value="TDR40109.1"/>
    <property type="molecule type" value="Genomic_DNA"/>
</dbReference>
<name>A0A4R6YQD5_9GAMM</name>
<feature type="chain" id="PRO_5020519948" evidence="1">
    <location>
        <begin position="21"/>
        <end position="185"/>
    </location>
</feature>
<accession>A0A4R6YQD5</accession>
<dbReference type="RefSeq" id="WP_133820596.1">
    <property type="nucleotide sequence ID" value="NZ_SNZH01000014.1"/>
</dbReference>
<sequence>MKLRSWIVFASLAICASACADGPGNLLPNGDFASSLDGWTCKGACSWIAQGALSDGTGAIASPPFGASIIVSSCFPIQPQTVYDVSFDAWANFGLTGADFLLLCRAYASTDCAQATGNFSYLPFYYVGSGWQGIQGQHATAAGEYSAQCEVNLSEHRSEMRMDNFIFAFSHQLDGIYADGFDGSP</sequence>
<dbReference type="AlphaFoldDB" id="A0A4R6YQD5"/>
<dbReference type="SUPFAM" id="SSF49785">
    <property type="entry name" value="Galactose-binding domain-like"/>
    <property type="match status" value="1"/>
</dbReference>
<dbReference type="OrthoDB" id="9800955at2"/>
<evidence type="ECO:0000313" key="2">
    <source>
        <dbReference type="EMBL" id="TDR40109.1"/>
    </source>
</evidence>
<dbReference type="Proteomes" id="UP000295293">
    <property type="component" value="Unassembled WGS sequence"/>
</dbReference>
<keyword evidence="3" id="KW-1185">Reference proteome</keyword>
<dbReference type="InterPro" id="IPR008979">
    <property type="entry name" value="Galactose-bd-like_sf"/>
</dbReference>
<feature type="signal peptide" evidence="1">
    <location>
        <begin position="1"/>
        <end position="20"/>
    </location>
</feature>
<comment type="caution">
    <text evidence="2">The sequence shown here is derived from an EMBL/GenBank/DDBJ whole genome shotgun (WGS) entry which is preliminary data.</text>
</comment>
<protein>
    <submittedName>
        <fullName evidence="2">Uncharacterized protein</fullName>
    </submittedName>
</protein>
<gene>
    <name evidence="2" type="ORF">DFR29_114161</name>
</gene>
<evidence type="ECO:0000313" key="3">
    <source>
        <dbReference type="Proteomes" id="UP000295293"/>
    </source>
</evidence>
<evidence type="ECO:0000256" key="1">
    <source>
        <dbReference type="SAM" id="SignalP"/>
    </source>
</evidence>